<keyword evidence="2" id="KW-1185">Reference proteome</keyword>
<evidence type="ECO:0000313" key="2">
    <source>
        <dbReference type="Proteomes" id="UP000824890"/>
    </source>
</evidence>
<dbReference type="Proteomes" id="UP000824890">
    <property type="component" value="Unassembled WGS sequence"/>
</dbReference>
<accession>A0ABQ8C221</accession>
<gene>
    <name evidence="1" type="ORF">HID58_034098</name>
</gene>
<comment type="caution">
    <text evidence="1">The sequence shown here is derived from an EMBL/GenBank/DDBJ whole genome shotgun (WGS) entry which is preliminary data.</text>
</comment>
<protein>
    <submittedName>
        <fullName evidence="1">Uncharacterized protein</fullName>
    </submittedName>
</protein>
<sequence length="285" mass="31949">MDFQVGLRAGFLDAFSILDAPLGTFSMFVLVPGDNLADSWYRSRSPGHWKHWLNSVIDPWALSTTTAICPSEVSHHQCWDDLASCFHGTQRILGMLSQNLEVRGCDPRLYGLSSRNPEAGWTLVKELVACMDLSPGTLSYPFGSLKDGTRCFRLLNLEYRDASHSTFRFGTLILYFTGRQDLLSGLVTHDLGGMEIFVEVWRLLLLEDHNFFWLLSAPSWTGVFLTPSLGIPVSYNLSRGANLETWRGTDPEFPREFVGGFVIGKSGSKVVRACFFVEPLDFTSM</sequence>
<evidence type="ECO:0000313" key="1">
    <source>
        <dbReference type="EMBL" id="KAH0910777.1"/>
    </source>
</evidence>
<dbReference type="EMBL" id="JAGKQM010000009">
    <property type="protein sequence ID" value="KAH0910777.1"/>
    <property type="molecule type" value="Genomic_DNA"/>
</dbReference>
<reference evidence="1 2" key="1">
    <citation type="submission" date="2021-05" db="EMBL/GenBank/DDBJ databases">
        <title>Genome Assembly of Synthetic Allotetraploid Brassica napus Reveals Homoeologous Exchanges between Subgenomes.</title>
        <authorList>
            <person name="Davis J.T."/>
        </authorList>
    </citation>
    <scope>NUCLEOTIDE SEQUENCE [LARGE SCALE GENOMIC DNA]</scope>
    <source>
        <strain evidence="2">cv. Da-Ae</strain>
        <tissue evidence="1">Seedling</tissue>
    </source>
</reference>
<name>A0ABQ8C221_BRANA</name>
<organism evidence="1 2">
    <name type="scientific">Brassica napus</name>
    <name type="common">Rape</name>
    <dbReference type="NCBI Taxonomy" id="3708"/>
    <lineage>
        <taxon>Eukaryota</taxon>
        <taxon>Viridiplantae</taxon>
        <taxon>Streptophyta</taxon>
        <taxon>Embryophyta</taxon>
        <taxon>Tracheophyta</taxon>
        <taxon>Spermatophyta</taxon>
        <taxon>Magnoliopsida</taxon>
        <taxon>eudicotyledons</taxon>
        <taxon>Gunneridae</taxon>
        <taxon>Pentapetalae</taxon>
        <taxon>rosids</taxon>
        <taxon>malvids</taxon>
        <taxon>Brassicales</taxon>
        <taxon>Brassicaceae</taxon>
        <taxon>Brassiceae</taxon>
        <taxon>Brassica</taxon>
    </lineage>
</organism>
<proteinExistence type="predicted"/>